<feature type="region of interest" description="Disordered" evidence="2">
    <location>
        <begin position="462"/>
        <end position="499"/>
    </location>
</feature>
<comment type="subcellular location">
    <subcellularLocation>
        <location evidence="1">Mitochondrion membrane</location>
    </subcellularLocation>
</comment>
<sequence length="499" mass="57473">MANSTSDQSFGLLQSPISALLLRSYHEFYIYLDIALFIHKHTLNWTATKHQIIIFLACFTAFYIYPLYSTSRIDEGDKLFGLVSIWITKRIPLNSYNITTSILDEKISRKIGTATDPTLNYHLGYGSHTFRYKFWIFQVLHAESTSGSQTAGSYGQSGKAKNLVIKCYGIFPKLGTRRFLYNTGLAKINPETKFVHIFEPEDPFNRRFKAATCWREIETVRARSLEHVLMDEMQKDEINREFNLFYSDTEKEEEYLAKLGLKHKRAYLFHGICGTGKSSLAIALATSYNLNVCSVDLKRYDPEDLKVVLRGVPKRSVVIYEDIRPSTFREYGSQEEGFPLSTFLNLLDGVASPEGHISIITTNYLKELDEFSHELLREGRINRKINFTWITQDQAATMFIIAMWIPEAHYNREDISKLASEFGQLIPEGKITHSAVLEYLVSYRGDPQGVVNNAGKWIQESVNQEQKGTDDQQKFDDQQNTGENHGKRRKRKKRKGRRN</sequence>
<dbReference type="GO" id="GO:0005524">
    <property type="term" value="F:ATP binding"/>
    <property type="evidence" value="ECO:0007669"/>
    <property type="project" value="InterPro"/>
</dbReference>
<dbReference type="InterPro" id="IPR003959">
    <property type="entry name" value="ATPase_AAA_core"/>
</dbReference>
<feature type="compositionally biased region" description="Basic residues" evidence="2">
    <location>
        <begin position="486"/>
        <end position="499"/>
    </location>
</feature>
<dbReference type="VEuPathDB" id="FungiDB:sscle_11g081540"/>
<feature type="domain" description="ATPase AAA-type core" evidence="4">
    <location>
        <begin position="268"/>
        <end position="387"/>
    </location>
</feature>
<dbReference type="OrthoDB" id="3564363at2759"/>
<feature type="transmembrane region" description="Helical" evidence="3">
    <location>
        <begin position="50"/>
        <end position="68"/>
    </location>
</feature>
<organism evidence="6 7">
    <name type="scientific">Sclerotinia sclerotiorum (strain ATCC 18683 / 1980 / Ss-1)</name>
    <name type="common">White mold</name>
    <name type="synonym">Whetzelinia sclerotiorum</name>
    <dbReference type="NCBI Taxonomy" id="665079"/>
    <lineage>
        <taxon>Eukaryota</taxon>
        <taxon>Fungi</taxon>
        <taxon>Dikarya</taxon>
        <taxon>Ascomycota</taxon>
        <taxon>Pezizomycotina</taxon>
        <taxon>Leotiomycetes</taxon>
        <taxon>Helotiales</taxon>
        <taxon>Sclerotiniaceae</taxon>
        <taxon>Sclerotinia</taxon>
    </lineage>
</organism>
<dbReference type="GO" id="GO:0031966">
    <property type="term" value="C:mitochondrial membrane"/>
    <property type="evidence" value="ECO:0007669"/>
    <property type="project" value="UniProtKB-SubCell"/>
</dbReference>
<accession>A0A1D9QEL0</accession>
<dbReference type="Pfam" id="PF00004">
    <property type="entry name" value="AAA"/>
    <property type="match status" value="1"/>
</dbReference>
<keyword evidence="3" id="KW-0812">Transmembrane</keyword>
<dbReference type="SUPFAM" id="SSF52540">
    <property type="entry name" value="P-loop containing nucleoside triphosphate hydrolases"/>
    <property type="match status" value="1"/>
</dbReference>
<dbReference type="GO" id="GO:0016887">
    <property type="term" value="F:ATP hydrolysis activity"/>
    <property type="evidence" value="ECO:0007669"/>
    <property type="project" value="InterPro"/>
</dbReference>
<keyword evidence="3" id="KW-0472">Membrane</keyword>
<dbReference type="Proteomes" id="UP000177798">
    <property type="component" value="Chromosome 11"/>
</dbReference>
<dbReference type="Pfam" id="PF08740">
    <property type="entry name" value="BCS1_N"/>
    <property type="match status" value="1"/>
</dbReference>
<proteinExistence type="predicted"/>
<dbReference type="PANTHER" id="PTHR23070">
    <property type="entry name" value="BCS1 AAA-TYPE ATPASE"/>
    <property type="match status" value="1"/>
</dbReference>
<keyword evidence="3" id="KW-1133">Transmembrane helix</keyword>
<protein>
    <submittedName>
        <fullName evidence="6">Uncharacterized protein</fullName>
    </submittedName>
</protein>
<dbReference type="Gene3D" id="3.40.50.300">
    <property type="entry name" value="P-loop containing nucleotide triphosphate hydrolases"/>
    <property type="match status" value="1"/>
</dbReference>
<feature type="compositionally biased region" description="Basic and acidic residues" evidence="2">
    <location>
        <begin position="467"/>
        <end position="477"/>
    </location>
</feature>
<dbReference type="InterPro" id="IPR014851">
    <property type="entry name" value="BCS1_N"/>
</dbReference>
<dbReference type="EMBL" id="CP017824">
    <property type="protein sequence ID" value="APA13384.1"/>
    <property type="molecule type" value="Genomic_DNA"/>
</dbReference>
<evidence type="ECO:0000256" key="3">
    <source>
        <dbReference type="SAM" id="Phobius"/>
    </source>
</evidence>
<evidence type="ECO:0000256" key="2">
    <source>
        <dbReference type="SAM" id="MobiDB-lite"/>
    </source>
</evidence>
<name>A0A1D9QEL0_SCLS1</name>
<feature type="domain" description="BCS1 N-terminal" evidence="5">
    <location>
        <begin position="67"/>
        <end position="226"/>
    </location>
</feature>
<evidence type="ECO:0000259" key="5">
    <source>
        <dbReference type="Pfam" id="PF08740"/>
    </source>
</evidence>
<dbReference type="AlphaFoldDB" id="A0A1D9QEL0"/>
<evidence type="ECO:0000313" key="6">
    <source>
        <dbReference type="EMBL" id="APA13384.1"/>
    </source>
</evidence>
<reference evidence="7" key="1">
    <citation type="journal article" date="2017" name="Genome Biol. Evol.">
        <title>The complete genome sequence of the phytopathogenic fungus Sclerotinia sclerotiorum reveals insights into the genome architecture of broad host range pathogens.</title>
        <authorList>
            <person name="Derbyshire M."/>
            <person name="Denton-Giles M."/>
            <person name="Hegedus D."/>
            <person name="Seifbarghy S."/>
            <person name="Rollins J."/>
            <person name="van Kan J."/>
            <person name="Seidl M.F."/>
            <person name="Faino L."/>
            <person name="Mbengue M."/>
            <person name="Navaud O."/>
            <person name="Raffaele S."/>
            <person name="Hammond-Kosack K."/>
            <person name="Heard S."/>
            <person name="Oliver R."/>
        </authorList>
    </citation>
    <scope>NUCLEOTIDE SEQUENCE [LARGE SCALE GENOMIC DNA]</scope>
    <source>
        <strain evidence="7">ATCC 18683 / 1980 / Ss-1</strain>
    </source>
</reference>
<evidence type="ECO:0000313" key="7">
    <source>
        <dbReference type="Proteomes" id="UP000177798"/>
    </source>
</evidence>
<gene>
    <name evidence="6" type="ORF">sscle_11g081540</name>
</gene>
<dbReference type="InterPro" id="IPR027417">
    <property type="entry name" value="P-loop_NTPase"/>
</dbReference>
<dbReference type="InterPro" id="IPR050747">
    <property type="entry name" value="Mitochondrial_chaperone_BCS1"/>
</dbReference>
<evidence type="ECO:0000256" key="1">
    <source>
        <dbReference type="ARBA" id="ARBA00004325"/>
    </source>
</evidence>
<evidence type="ECO:0000259" key="4">
    <source>
        <dbReference type="Pfam" id="PF00004"/>
    </source>
</evidence>